<organism evidence="1 2">
    <name type="scientific">Defluviitalea raffinosedens</name>
    <dbReference type="NCBI Taxonomy" id="1450156"/>
    <lineage>
        <taxon>Bacteria</taxon>
        <taxon>Bacillati</taxon>
        <taxon>Bacillota</taxon>
        <taxon>Clostridia</taxon>
        <taxon>Lachnospirales</taxon>
        <taxon>Defluviitaleaceae</taxon>
        <taxon>Defluviitalea</taxon>
    </lineage>
</organism>
<sequence length="154" mass="18183">MITLDIIDVKKTMGMLLKGSLFDPFEVRTVEIHTFTKFHIDGILNKSFFYTDEREIYHNRNYVLWEEIKPYVYNIIKGEKTPTYFKIVLSANDDILLKFSKDVSALFINLIYAQEKLTCTTGVALKNFVLDKSDEFEWDEYIRSFFKNAHILAE</sequence>
<dbReference type="Proteomes" id="UP000483018">
    <property type="component" value="Unassembled WGS sequence"/>
</dbReference>
<proteinExistence type="predicted"/>
<comment type="caution">
    <text evidence="1">The sequence shown here is derived from an EMBL/GenBank/DDBJ whole genome shotgun (WGS) entry which is preliminary data.</text>
</comment>
<dbReference type="AlphaFoldDB" id="A0A7C8LED2"/>
<dbReference type="RefSeq" id="WP_158740578.1">
    <property type="nucleotide sequence ID" value="NZ_JAFBEP010000011.1"/>
</dbReference>
<dbReference type="InterPro" id="IPR043779">
    <property type="entry name" value="DUF5721"/>
</dbReference>
<keyword evidence="2" id="KW-1185">Reference proteome</keyword>
<evidence type="ECO:0000313" key="2">
    <source>
        <dbReference type="Proteomes" id="UP000483018"/>
    </source>
</evidence>
<protein>
    <submittedName>
        <fullName evidence="1">Uncharacterized protein</fullName>
    </submittedName>
</protein>
<dbReference type="OrthoDB" id="9787986at2"/>
<accession>A0A7C8LED2</accession>
<name>A0A7C8LED2_9FIRM</name>
<dbReference type="EMBL" id="WSLF01000007">
    <property type="protein sequence ID" value="KAE9633770.1"/>
    <property type="molecule type" value="Genomic_DNA"/>
</dbReference>
<dbReference type="Pfam" id="PF18988">
    <property type="entry name" value="DUF5721"/>
    <property type="match status" value="1"/>
</dbReference>
<evidence type="ECO:0000313" key="1">
    <source>
        <dbReference type="EMBL" id="KAE9633770.1"/>
    </source>
</evidence>
<reference evidence="1 2" key="1">
    <citation type="submission" date="2019-12" db="EMBL/GenBank/DDBJ databases">
        <title>Defluviitalea raffinosedens, isolated from a biogas fermenter, genome sequencing and characterization.</title>
        <authorList>
            <person name="Rettenmaier R."/>
            <person name="Schneider M."/>
            <person name="Neuhaus K."/>
            <person name="Liebl W."/>
            <person name="Zverlov V."/>
        </authorList>
    </citation>
    <scope>NUCLEOTIDE SEQUENCE [LARGE SCALE GENOMIC DNA]</scope>
    <source>
        <strain evidence="1 2">249c-K6</strain>
    </source>
</reference>
<gene>
    <name evidence="1" type="ORF">GND95_08950</name>
</gene>